<keyword evidence="4" id="KW-1015">Disulfide bond</keyword>
<feature type="domain" description="CFEM" evidence="8">
    <location>
        <begin position="50"/>
        <end position="163"/>
    </location>
</feature>
<accession>A0A316W3T4</accession>
<dbReference type="Proteomes" id="UP000245783">
    <property type="component" value="Unassembled WGS sequence"/>
</dbReference>
<keyword evidence="6" id="KW-1133">Transmembrane helix</keyword>
<evidence type="ECO:0000313" key="10">
    <source>
        <dbReference type="Proteomes" id="UP000245783"/>
    </source>
</evidence>
<dbReference type="GO" id="GO:0005576">
    <property type="term" value="C:extracellular region"/>
    <property type="evidence" value="ECO:0007669"/>
    <property type="project" value="UniProtKB-SubCell"/>
</dbReference>
<keyword evidence="2" id="KW-0964">Secreted</keyword>
<evidence type="ECO:0000256" key="6">
    <source>
        <dbReference type="SAM" id="Phobius"/>
    </source>
</evidence>
<protein>
    <recommendedName>
        <fullName evidence="8">CFEM domain-containing protein</fullName>
    </recommendedName>
</protein>
<name>A0A316W3T4_9BASI</name>
<evidence type="ECO:0000259" key="8">
    <source>
        <dbReference type="PROSITE" id="PS52012"/>
    </source>
</evidence>
<feature type="chain" id="PRO_5016466345" description="CFEM domain-containing protein" evidence="7">
    <location>
        <begin position="27"/>
        <end position="205"/>
    </location>
</feature>
<dbReference type="AlphaFoldDB" id="A0A316W3T4"/>
<keyword evidence="6" id="KW-0472">Membrane</keyword>
<dbReference type="OrthoDB" id="2556568at2759"/>
<dbReference type="GeneID" id="37037820"/>
<sequence length="205" mass="19862">MRFALRPNLFLLATLAALLVVSSVYADHHSEASTASDSATNGTASAGGAASPSASGSASGTASGSATGGQAAELQACFQQCAIKSATDVKCQGLGEPACFCKKQEFVDETAKCSMACPNTNAQALTGGLEQLKQLCVSATGNFTLSVPAGMASGSAAANGTSSGSSTGSSSSTAGHSDAAAFIVAPAATALAGVFVFTVAVAATF</sequence>
<comment type="subcellular location">
    <subcellularLocation>
        <location evidence="1">Secreted</location>
    </subcellularLocation>
</comment>
<evidence type="ECO:0000256" key="3">
    <source>
        <dbReference type="ARBA" id="ARBA00022729"/>
    </source>
</evidence>
<evidence type="ECO:0000256" key="7">
    <source>
        <dbReference type="SAM" id="SignalP"/>
    </source>
</evidence>
<feature type="signal peptide" evidence="7">
    <location>
        <begin position="1"/>
        <end position="26"/>
    </location>
</feature>
<feature type="transmembrane region" description="Helical" evidence="6">
    <location>
        <begin position="179"/>
        <end position="203"/>
    </location>
</feature>
<dbReference type="Pfam" id="PF05730">
    <property type="entry name" value="CFEM"/>
    <property type="match status" value="1"/>
</dbReference>
<evidence type="ECO:0000256" key="5">
    <source>
        <dbReference type="SAM" id="MobiDB-lite"/>
    </source>
</evidence>
<proteinExistence type="predicted"/>
<evidence type="ECO:0000256" key="2">
    <source>
        <dbReference type="ARBA" id="ARBA00022525"/>
    </source>
</evidence>
<dbReference type="EMBL" id="KZ819361">
    <property type="protein sequence ID" value="PWN44470.1"/>
    <property type="molecule type" value="Genomic_DNA"/>
</dbReference>
<feature type="region of interest" description="Disordered" evidence="5">
    <location>
        <begin position="32"/>
        <end position="65"/>
    </location>
</feature>
<keyword evidence="6" id="KW-0812">Transmembrane</keyword>
<keyword evidence="10" id="KW-1185">Reference proteome</keyword>
<dbReference type="RefSeq" id="XP_025371630.1">
    <property type="nucleotide sequence ID" value="XM_025515950.1"/>
</dbReference>
<dbReference type="PROSITE" id="PS52012">
    <property type="entry name" value="CFEM"/>
    <property type="match status" value="1"/>
</dbReference>
<evidence type="ECO:0000256" key="1">
    <source>
        <dbReference type="ARBA" id="ARBA00004613"/>
    </source>
</evidence>
<evidence type="ECO:0000313" key="9">
    <source>
        <dbReference type="EMBL" id="PWN44470.1"/>
    </source>
</evidence>
<organism evidence="9 10">
    <name type="scientific">Ceraceosorus guamensis</name>
    <dbReference type="NCBI Taxonomy" id="1522189"/>
    <lineage>
        <taxon>Eukaryota</taxon>
        <taxon>Fungi</taxon>
        <taxon>Dikarya</taxon>
        <taxon>Basidiomycota</taxon>
        <taxon>Ustilaginomycotina</taxon>
        <taxon>Exobasidiomycetes</taxon>
        <taxon>Ceraceosorales</taxon>
        <taxon>Ceraceosoraceae</taxon>
        <taxon>Ceraceosorus</taxon>
    </lineage>
</organism>
<dbReference type="InterPro" id="IPR008427">
    <property type="entry name" value="Extracellular_membr_CFEM_dom"/>
</dbReference>
<reference evidence="9 10" key="1">
    <citation type="journal article" date="2018" name="Mol. Biol. Evol.">
        <title>Broad Genomic Sampling Reveals a Smut Pathogenic Ancestry of the Fungal Clade Ustilaginomycotina.</title>
        <authorList>
            <person name="Kijpornyongpan T."/>
            <person name="Mondo S.J."/>
            <person name="Barry K."/>
            <person name="Sandor L."/>
            <person name="Lee J."/>
            <person name="Lipzen A."/>
            <person name="Pangilinan J."/>
            <person name="LaButti K."/>
            <person name="Hainaut M."/>
            <person name="Henrissat B."/>
            <person name="Grigoriev I.V."/>
            <person name="Spatafora J.W."/>
            <person name="Aime M.C."/>
        </authorList>
    </citation>
    <scope>NUCLEOTIDE SEQUENCE [LARGE SCALE GENOMIC DNA]</scope>
    <source>
        <strain evidence="9 10">MCA 4658</strain>
    </source>
</reference>
<evidence type="ECO:0000256" key="4">
    <source>
        <dbReference type="ARBA" id="ARBA00023157"/>
    </source>
</evidence>
<gene>
    <name evidence="9" type="ORF">IE81DRAFT_345697</name>
</gene>
<dbReference type="InParanoid" id="A0A316W3T4"/>
<keyword evidence="3 7" id="KW-0732">Signal</keyword>